<dbReference type="GO" id="GO:0009507">
    <property type="term" value="C:chloroplast"/>
    <property type="evidence" value="ECO:0007669"/>
    <property type="project" value="GOC"/>
</dbReference>
<protein>
    <submittedName>
        <fullName evidence="6">Pentatricopeptide repeat-containing protein OTP51, chloroplastic isoform X1</fullName>
    </submittedName>
</protein>
<feature type="repeat" description="PPR" evidence="2">
    <location>
        <begin position="541"/>
        <end position="575"/>
    </location>
</feature>
<dbReference type="Gramene" id="SIN_1014837.t">
    <property type="protein sequence ID" value="SIN_1014837.t"/>
    <property type="gene ID" value="SIN_1014837"/>
</dbReference>
<dbReference type="Proteomes" id="UP000504604">
    <property type="component" value="Linkage group LG8"/>
</dbReference>
<dbReference type="InParanoid" id="A0A6I9U3A5"/>
<feature type="repeat" description="PPR" evidence="2">
    <location>
        <begin position="436"/>
        <end position="470"/>
    </location>
</feature>
<dbReference type="OrthoDB" id="2020589at2759"/>
<feature type="region of interest" description="Disordered" evidence="3">
    <location>
        <begin position="813"/>
        <end position="832"/>
    </location>
</feature>
<dbReference type="GO" id="GO:0045292">
    <property type="term" value="P:mRNA cis splicing, via spliceosome"/>
    <property type="evidence" value="ECO:0007669"/>
    <property type="project" value="EnsemblPlants"/>
</dbReference>
<accession>A0A6I9U3A5</accession>
<sequence length="832" mass="95902">MDLNPIRVTILVNPDPFIHQFPLGVELLLQPLSTQTMLLSFHYINCQIIPSQNQRCYHHLRLSPLPLSSKTCRNPPLPLLSSSSAAVSTGSLVSDTPEEVEGDYYGFLTDKETESFNFDGSFESTELKRFGSQAVEVKELEELPEQWRRSKLAWLCKELPAHRSGTFIRVLNAQRKWIRQDDCTYIAVHCMRIRENDAAFRVYKWMMLQHWFRFDFALATKLADYIGKERKYLKCREIFDDIINQGLVPKESTFHILIVAYLSSSASSCLQEACIIYNQMIHLGSYKPRLSLHNYLFRALVSKAGSSCKHHLKQAEFIFHNLTTCGLKIHNDIYGGLIWLHSYQDDIDKERILSLRAEMEAVGIEESLDVLVSVLRACAKEGDVAEAERTWIKIISSNNKPPAQAFLCLMDVYSRVGKPMKCLEIFRVMQERISSNVVSYYKVVEVLCKAQEIELAESLMIEFINSGMKPLMPSFIAMMNMYANLSLHDKVESTFFWCLETCCPNRNVYNLYLNSLVQTENLAKAEQIFNQMFTDEAIGVNTRSCNTILRGYLACGQYAKAKQIYNFMCEKKYETESSLMEKLESILSLSQEEVQKSISLKLSKEQREILIGLLLGGLRVKIDEEKKSYAVHFVFRENSNTHSFLKRHIYNQFHEWLADKLPVDDNDRGNDIPCEFMTISHSYFKFYADQFWPQGIPSIPNLIHRWLTPRILAYWYMYGGYRTSSRDILLKLQSRKEDVPRIAKAFKAKSLNSRIKWKGRVFWVGFLGSHATEFWKLIEPFILSDLKASLEAGIESPSKGVSRLKNINFSSDSDTDGNTSYHSNDNCPPNLL</sequence>
<dbReference type="InterPro" id="IPR027434">
    <property type="entry name" value="Homing_endonucl"/>
</dbReference>
<dbReference type="SUPFAM" id="SSF81901">
    <property type="entry name" value="HCP-like"/>
    <property type="match status" value="1"/>
</dbReference>
<keyword evidence="1" id="KW-0677">Repeat</keyword>
<dbReference type="GO" id="GO:0010239">
    <property type="term" value="P:chloroplast mRNA processing"/>
    <property type="evidence" value="ECO:0007669"/>
    <property type="project" value="EnsemblPlants"/>
</dbReference>
<dbReference type="InterPro" id="IPR052500">
    <property type="entry name" value="Chloro/Mito_RNA_Process"/>
</dbReference>
<dbReference type="InterPro" id="IPR011990">
    <property type="entry name" value="TPR-like_helical_dom_sf"/>
</dbReference>
<evidence type="ECO:0000256" key="3">
    <source>
        <dbReference type="SAM" id="MobiDB-lite"/>
    </source>
</evidence>
<evidence type="ECO:0000313" key="5">
    <source>
        <dbReference type="Proteomes" id="UP000504604"/>
    </source>
</evidence>
<dbReference type="GO" id="GO:0006388">
    <property type="term" value="P:tRNA splicing, via endonucleolytic cleavage and ligation"/>
    <property type="evidence" value="ECO:0007669"/>
    <property type="project" value="EnsemblPlants"/>
</dbReference>
<dbReference type="PROSITE" id="PS51375">
    <property type="entry name" value="PPR"/>
    <property type="match status" value="2"/>
</dbReference>
<dbReference type="GO" id="GO:0048564">
    <property type="term" value="P:photosystem I assembly"/>
    <property type="evidence" value="ECO:0007669"/>
    <property type="project" value="EnsemblPlants"/>
</dbReference>
<reference evidence="6" key="1">
    <citation type="submission" date="2025-08" db="UniProtKB">
        <authorList>
            <consortium name="RefSeq"/>
        </authorList>
    </citation>
    <scope>IDENTIFICATION</scope>
</reference>
<dbReference type="GeneID" id="105169575"/>
<dbReference type="KEGG" id="sind:105169575"/>
<gene>
    <name evidence="6" type="primary">LOC105169575</name>
</gene>
<evidence type="ECO:0000259" key="4">
    <source>
        <dbReference type="Pfam" id="PF03161"/>
    </source>
</evidence>
<dbReference type="Pfam" id="PF01535">
    <property type="entry name" value="PPR"/>
    <property type="match status" value="3"/>
</dbReference>
<dbReference type="SUPFAM" id="SSF55608">
    <property type="entry name" value="Homing endonucleases"/>
    <property type="match status" value="1"/>
</dbReference>
<dbReference type="InterPro" id="IPR002885">
    <property type="entry name" value="PPR_rpt"/>
</dbReference>
<dbReference type="Pfam" id="PF03161">
    <property type="entry name" value="LAGLIDADG_2"/>
    <property type="match status" value="1"/>
</dbReference>
<proteinExistence type="predicted"/>
<dbReference type="PANTHER" id="PTHR47539:SF1">
    <property type="entry name" value="PENTATRICOPEPTIDE REPEAT-CONTAINING PROTEIN OTP51, CHLOROPLASTIC"/>
    <property type="match status" value="1"/>
</dbReference>
<dbReference type="Gene3D" id="1.25.40.10">
    <property type="entry name" value="Tetratricopeptide repeat domain"/>
    <property type="match status" value="3"/>
</dbReference>
<dbReference type="NCBIfam" id="TIGR00756">
    <property type="entry name" value="PPR"/>
    <property type="match status" value="1"/>
</dbReference>
<feature type="domain" description="Homing endonuclease LAGLIDADG" evidence="4">
    <location>
        <begin position="607"/>
        <end position="774"/>
    </location>
</feature>
<evidence type="ECO:0000256" key="1">
    <source>
        <dbReference type="ARBA" id="ARBA00022737"/>
    </source>
</evidence>
<dbReference type="FunCoup" id="A0A6I9U3A5">
    <property type="interactions" value="1727"/>
</dbReference>
<evidence type="ECO:0000313" key="6">
    <source>
        <dbReference type="RefSeq" id="XP_011088296.1"/>
    </source>
</evidence>
<dbReference type="GO" id="GO:0000373">
    <property type="term" value="P:Group II intron splicing"/>
    <property type="evidence" value="ECO:0007669"/>
    <property type="project" value="EnsemblPlants"/>
</dbReference>
<organism evidence="5 6">
    <name type="scientific">Sesamum indicum</name>
    <name type="common">Oriental sesame</name>
    <name type="synonym">Sesamum orientale</name>
    <dbReference type="NCBI Taxonomy" id="4182"/>
    <lineage>
        <taxon>Eukaryota</taxon>
        <taxon>Viridiplantae</taxon>
        <taxon>Streptophyta</taxon>
        <taxon>Embryophyta</taxon>
        <taxon>Tracheophyta</taxon>
        <taxon>Spermatophyta</taxon>
        <taxon>Magnoliopsida</taxon>
        <taxon>eudicotyledons</taxon>
        <taxon>Gunneridae</taxon>
        <taxon>Pentapetalae</taxon>
        <taxon>asterids</taxon>
        <taxon>lamiids</taxon>
        <taxon>Lamiales</taxon>
        <taxon>Pedaliaceae</taxon>
        <taxon>Sesamum</taxon>
    </lineage>
</organism>
<dbReference type="RefSeq" id="XP_011088296.1">
    <property type="nucleotide sequence ID" value="XM_011089994.2"/>
</dbReference>
<dbReference type="PANTHER" id="PTHR47539">
    <property type="entry name" value="PENTATRICOPEPTIDE REPEAT-CONTAINING PROTEIN OTP51, CHLOROPLASTIC"/>
    <property type="match status" value="1"/>
</dbReference>
<evidence type="ECO:0000256" key="2">
    <source>
        <dbReference type="PROSITE-ProRule" id="PRU00708"/>
    </source>
</evidence>
<dbReference type="AlphaFoldDB" id="A0A6I9U3A5"/>
<dbReference type="GO" id="GO:0004519">
    <property type="term" value="F:endonuclease activity"/>
    <property type="evidence" value="ECO:0007669"/>
    <property type="project" value="InterPro"/>
</dbReference>
<name>A0A6I9U3A5_SESIN</name>
<dbReference type="InterPro" id="IPR004860">
    <property type="entry name" value="LAGLIDADG_dom"/>
</dbReference>
<keyword evidence="5" id="KW-1185">Reference proteome</keyword>
<dbReference type="Gene3D" id="3.10.28.10">
    <property type="entry name" value="Homing endonucleases"/>
    <property type="match status" value="2"/>
</dbReference>